<protein>
    <recommendedName>
        <fullName evidence="5">Zn(2)-C6 fungal-type domain-containing protein</fullName>
    </recommendedName>
</protein>
<keyword evidence="4" id="KW-1185">Reference proteome</keyword>
<feature type="compositionally biased region" description="Basic and acidic residues" evidence="2">
    <location>
        <begin position="195"/>
        <end position="219"/>
    </location>
</feature>
<evidence type="ECO:0000313" key="3">
    <source>
        <dbReference type="EMBL" id="GJJ14031.1"/>
    </source>
</evidence>
<dbReference type="AlphaFoldDB" id="A0AAV5ANP6"/>
<evidence type="ECO:0000256" key="1">
    <source>
        <dbReference type="SAM" id="Coils"/>
    </source>
</evidence>
<name>A0AAV5ANP6_9AGAM</name>
<organism evidence="3 4">
    <name type="scientific">Clathrus columnatus</name>
    <dbReference type="NCBI Taxonomy" id="1419009"/>
    <lineage>
        <taxon>Eukaryota</taxon>
        <taxon>Fungi</taxon>
        <taxon>Dikarya</taxon>
        <taxon>Basidiomycota</taxon>
        <taxon>Agaricomycotina</taxon>
        <taxon>Agaricomycetes</taxon>
        <taxon>Phallomycetidae</taxon>
        <taxon>Phallales</taxon>
        <taxon>Clathraceae</taxon>
        <taxon>Clathrus</taxon>
    </lineage>
</organism>
<gene>
    <name evidence="3" type="ORF">Clacol_008288</name>
</gene>
<evidence type="ECO:0008006" key="5">
    <source>
        <dbReference type="Google" id="ProtNLM"/>
    </source>
</evidence>
<accession>A0AAV5ANP6</accession>
<sequence length="285" mass="32254">MTSQEIERRREILSKAVDKILEKYTIIPSSETEDEGLQMSDLGTLERNSDNRTFPPTLNTFGPTICPKNYYELSGSCPRKIPPEIENTHTIEPQKTQLSSTSTTAVSYARKTIPTHVRPSSPVREDSDVDSAGSVFETDNALIPAVLNIPPCDTCMENKETCKRKPRGRACVFCTSKRKKCSLIPEPLPKPGARRTSDKASDDSGRSSTDEVEFSFHDDTGDESFELDSEKVTLQRILGHLLRLNRKQEERFRTLETGLQKMQEELEAVREHLGRLRTEEFQNFA</sequence>
<feature type="region of interest" description="Disordered" evidence="2">
    <location>
        <begin position="184"/>
        <end position="221"/>
    </location>
</feature>
<evidence type="ECO:0000256" key="2">
    <source>
        <dbReference type="SAM" id="MobiDB-lite"/>
    </source>
</evidence>
<keyword evidence="1" id="KW-0175">Coiled coil</keyword>
<dbReference type="EMBL" id="BPWL01000009">
    <property type="protein sequence ID" value="GJJ14031.1"/>
    <property type="molecule type" value="Genomic_DNA"/>
</dbReference>
<dbReference type="Proteomes" id="UP001050691">
    <property type="component" value="Unassembled WGS sequence"/>
</dbReference>
<comment type="caution">
    <text evidence="3">The sequence shown here is derived from an EMBL/GenBank/DDBJ whole genome shotgun (WGS) entry which is preliminary data.</text>
</comment>
<proteinExistence type="predicted"/>
<feature type="coiled-coil region" evidence="1">
    <location>
        <begin position="245"/>
        <end position="279"/>
    </location>
</feature>
<evidence type="ECO:0000313" key="4">
    <source>
        <dbReference type="Proteomes" id="UP001050691"/>
    </source>
</evidence>
<reference evidence="3" key="1">
    <citation type="submission" date="2021-10" db="EMBL/GenBank/DDBJ databases">
        <title>De novo Genome Assembly of Clathrus columnatus (Basidiomycota, Fungi) Using Illumina and Nanopore Sequence Data.</title>
        <authorList>
            <person name="Ogiso-Tanaka E."/>
            <person name="Itagaki H."/>
            <person name="Hosoya T."/>
            <person name="Hosaka K."/>
        </authorList>
    </citation>
    <scope>NUCLEOTIDE SEQUENCE</scope>
    <source>
        <strain evidence="3">MO-923</strain>
    </source>
</reference>